<evidence type="ECO:0000256" key="1">
    <source>
        <dbReference type="SAM" id="SignalP"/>
    </source>
</evidence>
<proteinExistence type="predicted"/>
<evidence type="ECO:0008006" key="4">
    <source>
        <dbReference type="Google" id="ProtNLM"/>
    </source>
</evidence>
<accession>A0A9P6TFT1</accession>
<dbReference type="AlphaFoldDB" id="A0A9P6TFT1"/>
<evidence type="ECO:0000313" key="2">
    <source>
        <dbReference type="EMBL" id="KAG0150055.1"/>
    </source>
</evidence>
<organism evidence="2 3">
    <name type="scientific">Cronartium quercuum f. sp. fusiforme G11</name>
    <dbReference type="NCBI Taxonomy" id="708437"/>
    <lineage>
        <taxon>Eukaryota</taxon>
        <taxon>Fungi</taxon>
        <taxon>Dikarya</taxon>
        <taxon>Basidiomycota</taxon>
        <taxon>Pucciniomycotina</taxon>
        <taxon>Pucciniomycetes</taxon>
        <taxon>Pucciniales</taxon>
        <taxon>Coleosporiaceae</taxon>
        <taxon>Cronartium</taxon>
    </lineage>
</organism>
<dbReference type="Proteomes" id="UP000886653">
    <property type="component" value="Unassembled WGS sequence"/>
</dbReference>
<name>A0A9P6TFT1_9BASI</name>
<reference evidence="2" key="1">
    <citation type="submission" date="2013-11" db="EMBL/GenBank/DDBJ databases">
        <title>Genome sequence of the fusiform rust pathogen reveals effectors for host alternation and coevolution with pine.</title>
        <authorList>
            <consortium name="DOE Joint Genome Institute"/>
            <person name="Smith K."/>
            <person name="Pendleton A."/>
            <person name="Kubisiak T."/>
            <person name="Anderson C."/>
            <person name="Salamov A."/>
            <person name="Aerts A."/>
            <person name="Riley R."/>
            <person name="Clum A."/>
            <person name="Lindquist E."/>
            <person name="Ence D."/>
            <person name="Campbell M."/>
            <person name="Kronenberg Z."/>
            <person name="Feau N."/>
            <person name="Dhillon B."/>
            <person name="Hamelin R."/>
            <person name="Burleigh J."/>
            <person name="Smith J."/>
            <person name="Yandell M."/>
            <person name="Nelson C."/>
            <person name="Grigoriev I."/>
            <person name="Davis J."/>
        </authorList>
    </citation>
    <scope>NUCLEOTIDE SEQUENCE</scope>
    <source>
        <strain evidence="2">G11</strain>
    </source>
</reference>
<dbReference type="EMBL" id="MU167222">
    <property type="protein sequence ID" value="KAG0150055.1"/>
    <property type="molecule type" value="Genomic_DNA"/>
</dbReference>
<comment type="caution">
    <text evidence="2">The sequence shown here is derived from an EMBL/GenBank/DDBJ whole genome shotgun (WGS) entry which is preliminary data.</text>
</comment>
<keyword evidence="1" id="KW-0732">Signal</keyword>
<feature type="chain" id="PRO_5040368057" description="Lipocalin" evidence="1">
    <location>
        <begin position="23"/>
        <end position="169"/>
    </location>
</feature>
<protein>
    <recommendedName>
        <fullName evidence="4">Lipocalin</fullName>
    </recommendedName>
</protein>
<sequence length="169" mass="19503">MHSTCAMITLAILALRFMLCKADTTTVVVNYKWNEKVQDLAGDVTISMPRTGGCKMGGFLKQHMKAKCDDLPTRNLKTRGNSTDKIMDEKYNTFGIWKISKQSCDSRMDHEFTIQKGDDIYKRLVISINRHDIKHITNECRFVATQTAKIPMIYPKLFAFRFFRDSGYE</sequence>
<evidence type="ECO:0000313" key="3">
    <source>
        <dbReference type="Proteomes" id="UP000886653"/>
    </source>
</evidence>
<gene>
    <name evidence="2" type="ORF">CROQUDRAFT_88321</name>
</gene>
<feature type="signal peptide" evidence="1">
    <location>
        <begin position="1"/>
        <end position="22"/>
    </location>
</feature>
<keyword evidence="3" id="KW-1185">Reference proteome</keyword>